<sequence length="268" mass="28728">MKRIDSRRSTWMASSLRQGVATSVLAAWLCLAAAGEALGQANTLFRWGAGDGGDTKNAAEKLAEPLVTDRPDFTEASSTVGLGVFQIEAGYTYSYDANAASSTANHSYPESLFRYGIFAEWLEARVAWNYAAVGQTEFGGNRTDGTGAEPLYLGFKVALTGQEGLLPEMALLPQMTVPTGPTEFGGDETLPGLGWLYGWDVNEVISTGGETQANRALDGADVDHTQNYFNAGTTFLVNDNLQLDIRYGVGLNEAADDYFAGSGFAWRL</sequence>
<dbReference type="AlphaFoldDB" id="A0A517TZJ0"/>
<dbReference type="KEGG" id="llh:I41_29730"/>
<dbReference type="InterPro" id="IPR025737">
    <property type="entry name" value="FApF"/>
</dbReference>
<reference evidence="1 2" key="1">
    <citation type="submission" date="2019-02" db="EMBL/GenBank/DDBJ databases">
        <title>Deep-cultivation of Planctomycetes and their phenomic and genomic characterization uncovers novel biology.</title>
        <authorList>
            <person name="Wiegand S."/>
            <person name="Jogler M."/>
            <person name="Boedeker C."/>
            <person name="Pinto D."/>
            <person name="Vollmers J."/>
            <person name="Rivas-Marin E."/>
            <person name="Kohn T."/>
            <person name="Peeters S.H."/>
            <person name="Heuer A."/>
            <person name="Rast P."/>
            <person name="Oberbeckmann S."/>
            <person name="Bunk B."/>
            <person name="Jeske O."/>
            <person name="Meyerdierks A."/>
            <person name="Storesund J.E."/>
            <person name="Kallscheuer N."/>
            <person name="Luecker S."/>
            <person name="Lage O.M."/>
            <person name="Pohl T."/>
            <person name="Merkel B.J."/>
            <person name="Hornburger P."/>
            <person name="Mueller R.-W."/>
            <person name="Bruemmer F."/>
            <person name="Labrenz M."/>
            <person name="Spormann A.M."/>
            <person name="Op den Camp H."/>
            <person name="Overmann J."/>
            <person name="Amann R."/>
            <person name="Jetten M.S.M."/>
            <person name="Mascher T."/>
            <person name="Medema M.H."/>
            <person name="Devos D.P."/>
            <person name="Kaster A.-K."/>
            <person name="Ovreas L."/>
            <person name="Rohde M."/>
            <person name="Galperin M.Y."/>
            <person name="Jogler C."/>
        </authorList>
    </citation>
    <scope>NUCLEOTIDE SEQUENCE [LARGE SCALE GENOMIC DNA]</scope>
    <source>
        <strain evidence="1 2">I41</strain>
    </source>
</reference>
<dbReference type="EMBL" id="CP036339">
    <property type="protein sequence ID" value="QDT73782.1"/>
    <property type="molecule type" value="Genomic_DNA"/>
</dbReference>
<protein>
    <recommendedName>
        <fullName evidence="3">Transporter</fullName>
    </recommendedName>
</protein>
<dbReference type="OrthoDB" id="257472at2"/>
<keyword evidence="2" id="KW-1185">Reference proteome</keyword>
<organism evidence="1 2">
    <name type="scientific">Lacipirellula limnantheis</name>
    <dbReference type="NCBI Taxonomy" id="2528024"/>
    <lineage>
        <taxon>Bacteria</taxon>
        <taxon>Pseudomonadati</taxon>
        <taxon>Planctomycetota</taxon>
        <taxon>Planctomycetia</taxon>
        <taxon>Pirellulales</taxon>
        <taxon>Lacipirellulaceae</taxon>
        <taxon>Lacipirellula</taxon>
    </lineage>
</organism>
<evidence type="ECO:0000313" key="2">
    <source>
        <dbReference type="Proteomes" id="UP000317909"/>
    </source>
</evidence>
<gene>
    <name evidence="1" type="ORF">I41_29730</name>
</gene>
<dbReference type="Pfam" id="PF13557">
    <property type="entry name" value="Phenol_MetA_deg"/>
    <property type="match status" value="1"/>
</dbReference>
<dbReference type="Proteomes" id="UP000317909">
    <property type="component" value="Chromosome"/>
</dbReference>
<name>A0A517TZJ0_9BACT</name>
<accession>A0A517TZJ0</accession>
<evidence type="ECO:0008006" key="3">
    <source>
        <dbReference type="Google" id="ProtNLM"/>
    </source>
</evidence>
<proteinExistence type="predicted"/>
<dbReference type="RefSeq" id="WP_145433398.1">
    <property type="nucleotide sequence ID" value="NZ_CP036339.1"/>
</dbReference>
<evidence type="ECO:0000313" key="1">
    <source>
        <dbReference type="EMBL" id="QDT73782.1"/>
    </source>
</evidence>